<reference evidence="1 2" key="1">
    <citation type="journal article" date="2019" name="Nat. Med.">
        <title>A library of human gut bacterial isolates paired with longitudinal multiomics data enables mechanistic microbiome research.</title>
        <authorList>
            <person name="Poyet M."/>
            <person name="Groussin M."/>
            <person name="Gibbons S.M."/>
            <person name="Avila-Pacheco J."/>
            <person name="Jiang X."/>
            <person name="Kearney S.M."/>
            <person name="Perrotta A.R."/>
            <person name="Berdy B."/>
            <person name="Zhao S."/>
            <person name="Lieberman T.D."/>
            <person name="Swanson P.K."/>
            <person name="Smith M."/>
            <person name="Roesemann S."/>
            <person name="Alexander J.E."/>
            <person name="Rich S.A."/>
            <person name="Livny J."/>
            <person name="Vlamakis H."/>
            <person name="Clish C."/>
            <person name="Bullock K."/>
            <person name="Deik A."/>
            <person name="Scott J."/>
            <person name="Pierce K.A."/>
            <person name="Xavier R.J."/>
            <person name="Alm E.J."/>
        </authorList>
    </citation>
    <scope>NUCLEOTIDE SEQUENCE [LARGE SCALE GENOMIC DNA]</scope>
    <source>
        <strain evidence="1 2">BIOML-A1</strain>
    </source>
</reference>
<dbReference type="PROSITE" id="PS51257">
    <property type="entry name" value="PROKAR_LIPOPROTEIN"/>
    <property type="match status" value="1"/>
</dbReference>
<dbReference type="AlphaFoldDB" id="A0A5B3GHS0"/>
<gene>
    <name evidence="1" type="ORF">F2Y07_12840</name>
</gene>
<dbReference type="EMBL" id="VVXJ01000036">
    <property type="protein sequence ID" value="KAA2373263.1"/>
    <property type="molecule type" value="Genomic_DNA"/>
</dbReference>
<name>A0A5B3GHS0_9BACT</name>
<evidence type="ECO:0000313" key="1">
    <source>
        <dbReference type="EMBL" id="KAA2373263.1"/>
    </source>
</evidence>
<evidence type="ECO:0000313" key="2">
    <source>
        <dbReference type="Proteomes" id="UP000322658"/>
    </source>
</evidence>
<protein>
    <submittedName>
        <fullName evidence="1">Uncharacterized protein</fullName>
    </submittedName>
</protein>
<sequence length="356" mass="41451">MKNYLLILAVLVMVGCGNRQTHPQEQCNTVDSTTIKRIVPHGEYNSIYHWKTTFNPINSELAFLRKHNVKRLYLRFFDVALDNHWLEGELYPVPIATTVFRQVPPADMEIVPTVYITLEVLRQTNVKTADLANRIVTRILAMATRHKIGNINEVQFDYDWTATTQNSYFELCRIAKDSLHGKGIELSSTIRLHQLRGDCPPVDRGVLMLYNTGALRNAETKNSILDYSDVAPYLTNANYRLHLDFAYPAFAWGIWFRDNRFKAILRTTDYSDQTYYRRQSDGTYKVLKNHYLESHELQKGDIIRLESSRYDEVLKVKRLAEKQLKDDSYSVLLYHLDSTCISNYTTDEIETLYDLL</sequence>
<dbReference type="Proteomes" id="UP000322658">
    <property type="component" value="Unassembled WGS sequence"/>
</dbReference>
<proteinExistence type="predicted"/>
<accession>A0A5B3GHS0</accession>
<dbReference type="RefSeq" id="WP_149886147.1">
    <property type="nucleotide sequence ID" value="NZ_CATYVA010000011.1"/>
</dbReference>
<comment type="caution">
    <text evidence="1">The sequence shown here is derived from an EMBL/GenBank/DDBJ whole genome shotgun (WGS) entry which is preliminary data.</text>
</comment>
<organism evidence="1 2">
    <name type="scientific">Alistipes shahii</name>
    <dbReference type="NCBI Taxonomy" id="328814"/>
    <lineage>
        <taxon>Bacteria</taxon>
        <taxon>Pseudomonadati</taxon>
        <taxon>Bacteroidota</taxon>
        <taxon>Bacteroidia</taxon>
        <taxon>Bacteroidales</taxon>
        <taxon>Rikenellaceae</taxon>
        <taxon>Alistipes</taxon>
    </lineage>
</organism>